<comment type="caution">
    <text evidence="3">The sequence shown here is derived from an EMBL/GenBank/DDBJ whole genome shotgun (WGS) entry which is preliminary data.</text>
</comment>
<dbReference type="Pfam" id="PF17186">
    <property type="entry name" value="Lipocalin_9"/>
    <property type="match status" value="1"/>
</dbReference>
<proteinExistence type="predicted"/>
<dbReference type="PANTHER" id="PTHR38591:SF1">
    <property type="entry name" value="BLL1000 PROTEIN"/>
    <property type="match status" value="1"/>
</dbReference>
<dbReference type="STRING" id="1685378.AVO44_00990"/>
<dbReference type="Proteomes" id="UP000053690">
    <property type="component" value="Unassembled WGS sequence"/>
</dbReference>
<evidence type="ECO:0000313" key="3">
    <source>
        <dbReference type="EMBL" id="KUJ81897.1"/>
    </source>
</evidence>
<evidence type="ECO:0000256" key="1">
    <source>
        <dbReference type="SAM" id="SignalP"/>
    </source>
</evidence>
<keyword evidence="1" id="KW-0732">Signal</keyword>
<accession>A0A0X3U1Q4</accession>
<feature type="chain" id="PRO_5007054627" evidence="1">
    <location>
        <begin position="21"/>
        <end position="346"/>
    </location>
</feature>
<dbReference type="Pfam" id="PF07143">
    <property type="entry name" value="CrtC"/>
    <property type="match status" value="1"/>
</dbReference>
<dbReference type="RefSeq" id="WP_068331376.1">
    <property type="nucleotide sequence ID" value="NZ_LQBP01000001.1"/>
</dbReference>
<feature type="domain" description="AttH" evidence="2">
    <location>
        <begin position="56"/>
        <end position="222"/>
    </location>
</feature>
<feature type="signal peptide" evidence="1">
    <location>
        <begin position="1"/>
        <end position="20"/>
    </location>
</feature>
<dbReference type="InterPro" id="IPR010791">
    <property type="entry name" value="AttH_dom"/>
</dbReference>
<dbReference type="OrthoDB" id="9770826at2"/>
<dbReference type="InterPro" id="IPR023374">
    <property type="entry name" value="AttH-like_dom_sf"/>
</dbReference>
<name>A0A0X3U1Q4_9RHOB</name>
<sequence>MNARVWLVVLILLQPIASWAQGYAGLGGSADGFDVPKRDYQFEFPRDHGPHPTYRIEWWYLTANLTGEDGRDYGIQWTLFRSALKPSEADGWQSPQLWMGHAAVTTPETHYFAERLSRGGIGQAGVAADPFEAWIDEWYMRGPDLNTVSLSASGAEFAYDLDLTAQGPLVFHGDAGYSVKSADGQASYYYSQPFFEVEGVLNLPDGDVAVTGHGWLDREWSSQPLASDQTGWDWFSLSFDDGDKLMAFRLRGGRGDFTAATWISPDGTTTPLPNGSASFTPLNTTRVAGRDVPTEWHVTLPDRGLDVEVSAMTPDAWMATQFEYWEGPVTVKGSHTGRGYLEMTGY</sequence>
<keyword evidence="4" id="KW-1185">Reference proteome</keyword>
<dbReference type="EMBL" id="LQBP01000001">
    <property type="protein sequence ID" value="KUJ81897.1"/>
    <property type="molecule type" value="Genomic_DNA"/>
</dbReference>
<protein>
    <submittedName>
        <fullName evidence="3">Iron ABC transporter permease</fullName>
    </submittedName>
</protein>
<dbReference type="PANTHER" id="PTHR38591">
    <property type="entry name" value="HYDROLASE"/>
    <property type="match status" value="1"/>
</dbReference>
<dbReference type="AlphaFoldDB" id="A0A0X3U1Q4"/>
<dbReference type="Gene3D" id="2.40.370.10">
    <property type="entry name" value="AttH-like domain"/>
    <property type="match status" value="2"/>
</dbReference>
<organism evidence="3 4">
    <name type="scientific">Ruegeria profundi</name>
    <dbReference type="NCBI Taxonomy" id="1685378"/>
    <lineage>
        <taxon>Bacteria</taxon>
        <taxon>Pseudomonadati</taxon>
        <taxon>Pseudomonadota</taxon>
        <taxon>Alphaproteobacteria</taxon>
        <taxon>Rhodobacterales</taxon>
        <taxon>Roseobacteraceae</taxon>
        <taxon>Ruegeria</taxon>
    </lineage>
</organism>
<evidence type="ECO:0000313" key="4">
    <source>
        <dbReference type="Proteomes" id="UP000053690"/>
    </source>
</evidence>
<evidence type="ECO:0000259" key="2">
    <source>
        <dbReference type="Pfam" id="PF07143"/>
    </source>
</evidence>
<gene>
    <name evidence="3" type="ORF">AVO44_00990</name>
</gene>
<reference evidence="4" key="1">
    <citation type="submission" date="2015-12" db="EMBL/GenBank/DDBJ databases">
        <authorList>
            <person name="Zhang G."/>
            <person name="Stingl U."/>
        </authorList>
    </citation>
    <scope>NUCLEOTIDE SEQUENCE [LARGE SCALE GENOMIC DNA]</scope>
    <source>
        <strain evidence="4">ZGT108</strain>
    </source>
</reference>
<dbReference type="SUPFAM" id="SSF159245">
    <property type="entry name" value="AttH-like"/>
    <property type="match status" value="1"/>
</dbReference>